<dbReference type="NCBIfam" id="TIGR01766">
    <property type="entry name" value="IS200/IS605 family accessory protein TnpB-like domain"/>
    <property type="match status" value="1"/>
</dbReference>
<sequence length="484" mass="56909">MKVTVRGILINVNKEARFEINRLMTVFSSAQRYGFKRILEGKMRDGEIEKEISKKYGLNIRQSKDALKKAKQIINSQKILVKDSYDNFSNKVNQVENQLKKAKSQNRKNQLNKRLEKLKKKQQIYKEHIDNNTIPKVIFGGRKNFIKRCKNQISNEEWKELRDNNYYSRGDKTKKGNPNLRIIVKNNMTFLEISTLNKDKNNRAIKIQVPLYLPQKQSKKTGKINGRNYRQKVLDYLETGEAYKVELIKKEDKIYVHITIDESKIREYKEIYTKNNGIIGIDTNPDGFALTKVDKDGNYRWSTYLKQHELLYARTNRRDNLCGELAKEAIEIAKVERCAIAIEDLNFECDREVKKKFRRISGQFTYRNLLSKIETKAKREGIQIIKVKPQYTSKIGLYKYSHQYGLNVHESAALVIGRRAYGYNNEKVPKLLKDKLLTEEEKLTFNHKNNWKQWSIIDKNIKKKGGENPGFWQRNRKSILGIAI</sequence>
<evidence type="ECO:0000313" key="3">
    <source>
        <dbReference type="EMBL" id="TCS88678.1"/>
    </source>
</evidence>
<dbReference type="EMBL" id="SMAE01000007">
    <property type="protein sequence ID" value="TCS88678.1"/>
    <property type="molecule type" value="Genomic_DNA"/>
</dbReference>
<evidence type="ECO:0000256" key="1">
    <source>
        <dbReference type="ARBA" id="ARBA00023125"/>
    </source>
</evidence>
<protein>
    <submittedName>
        <fullName evidence="3">IS605 OrfB family transposase</fullName>
    </submittedName>
</protein>
<reference evidence="3 4" key="1">
    <citation type="submission" date="2019-03" db="EMBL/GenBank/DDBJ databases">
        <title>Genomic Encyclopedia of Type Strains, Phase IV (KMG-IV): sequencing the most valuable type-strain genomes for metagenomic binning, comparative biology and taxonomic classification.</title>
        <authorList>
            <person name="Goeker M."/>
        </authorList>
    </citation>
    <scope>NUCLEOTIDE SEQUENCE [LARGE SCALE GENOMIC DNA]</scope>
    <source>
        <strain evidence="3 4">DSM 26752</strain>
    </source>
</reference>
<evidence type="ECO:0000256" key="2">
    <source>
        <dbReference type="SAM" id="Coils"/>
    </source>
</evidence>
<keyword evidence="4" id="KW-1185">Reference proteome</keyword>
<dbReference type="RefSeq" id="WP_132027681.1">
    <property type="nucleotide sequence ID" value="NZ_CP068564.1"/>
</dbReference>
<dbReference type="GO" id="GO:0003677">
    <property type="term" value="F:DNA binding"/>
    <property type="evidence" value="ECO:0007669"/>
    <property type="project" value="UniProtKB-KW"/>
</dbReference>
<gene>
    <name evidence="3" type="ORF">EDD65_10728</name>
</gene>
<dbReference type="OrthoDB" id="7375452at2"/>
<evidence type="ECO:0000313" key="4">
    <source>
        <dbReference type="Proteomes" id="UP000294567"/>
    </source>
</evidence>
<dbReference type="AlphaFoldDB" id="A0A4R3KUA0"/>
<comment type="caution">
    <text evidence="3">The sequence shown here is derived from an EMBL/GenBank/DDBJ whole genome shotgun (WGS) entry which is preliminary data.</text>
</comment>
<dbReference type="Proteomes" id="UP000294567">
    <property type="component" value="Unassembled WGS sequence"/>
</dbReference>
<proteinExistence type="predicted"/>
<organism evidence="3 4">
    <name type="scientific">Keratinibaculum paraultunense</name>
    <dbReference type="NCBI Taxonomy" id="1278232"/>
    <lineage>
        <taxon>Bacteria</taxon>
        <taxon>Bacillati</taxon>
        <taxon>Bacillota</taxon>
        <taxon>Tissierellia</taxon>
        <taxon>Tissierellales</taxon>
        <taxon>Tepidimicrobiaceae</taxon>
        <taxon>Keratinibaculum</taxon>
    </lineage>
</organism>
<dbReference type="InterPro" id="IPR010095">
    <property type="entry name" value="Cas12f1-like_TNB"/>
</dbReference>
<accession>A0A4R3KUA0</accession>
<feature type="coiled-coil region" evidence="2">
    <location>
        <begin position="85"/>
        <end position="128"/>
    </location>
</feature>
<name>A0A4R3KUA0_9FIRM</name>
<keyword evidence="2" id="KW-0175">Coiled coil</keyword>
<keyword evidence="1" id="KW-0238">DNA-binding</keyword>